<dbReference type="GO" id="GO:0003676">
    <property type="term" value="F:nucleic acid binding"/>
    <property type="evidence" value="ECO:0007669"/>
    <property type="project" value="InterPro"/>
</dbReference>
<dbReference type="InterPro" id="IPR048519">
    <property type="entry name" value="Gfd2/YDR514C-like_C"/>
</dbReference>
<evidence type="ECO:0000313" key="3">
    <source>
        <dbReference type="Proteomes" id="UP000094801"/>
    </source>
</evidence>
<dbReference type="PANTHER" id="PTHR28083:SF1">
    <property type="entry name" value="GOOD FOR FULL DBP5 ACTIVITY PROTEIN 2"/>
    <property type="match status" value="1"/>
</dbReference>
<dbReference type="InterPro" id="IPR040151">
    <property type="entry name" value="Gfd2/YDR514C-like"/>
</dbReference>
<sequence>SITTISNQNTNLISLDLEMHERSNNSKIIEIGISVYNPKYQKNSIFPHILNIHLITKEHQHLSNGSFVPDYKYKNITGSSIVMNNSQIKRTFKELINSLNAGNENENENTCIIGHNIIGDLIALSNLQKIEFPESWKIIDTQLLWDSLNFKKSKSSLGYVLDKLSIPNSYLHNAVNDSYYTLIVGLMLGSKDLRKGLLIADD</sequence>
<dbReference type="Proteomes" id="UP000094801">
    <property type="component" value="Unassembled WGS sequence"/>
</dbReference>
<dbReference type="EMBL" id="KV453848">
    <property type="protein sequence ID" value="ODV87528.1"/>
    <property type="molecule type" value="Genomic_DNA"/>
</dbReference>
<dbReference type="PANTHER" id="PTHR28083">
    <property type="entry name" value="GOOD FOR FULL DBP5 ACTIVITY PROTEIN 2"/>
    <property type="match status" value="1"/>
</dbReference>
<feature type="non-terminal residue" evidence="2">
    <location>
        <position position="1"/>
    </location>
</feature>
<dbReference type="AlphaFoldDB" id="A0A1E4T796"/>
<dbReference type="STRING" id="983967.A0A1E4T796"/>
<dbReference type="InterPro" id="IPR013520">
    <property type="entry name" value="Ribonucl_H"/>
</dbReference>
<proteinExistence type="predicted"/>
<dbReference type="Gene3D" id="3.30.420.10">
    <property type="entry name" value="Ribonuclease H-like superfamily/Ribonuclease H"/>
    <property type="match status" value="1"/>
</dbReference>
<dbReference type="SUPFAM" id="SSF53098">
    <property type="entry name" value="Ribonuclease H-like"/>
    <property type="match status" value="1"/>
</dbReference>
<feature type="non-terminal residue" evidence="2">
    <location>
        <position position="202"/>
    </location>
</feature>
<accession>A0A1E4T796</accession>
<name>A0A1E4T796_9ASCO</name>
<keyword evidence="3" id="KW-1185">Reference proteome</keyword>
<dbReference type="InterPro" id="IPR036397">
    <property type="entry name" value="RNaseH_sf"/>
</dbReference>
<organism evidence="2 3">
    <name type="scientific">[Candida] arabinofermentans NRRL YB-2248</name>
    <dbReference type="NCBI Taxonomy" id="983967"/>
    <lineage>
        <taxon>Eukaryota</taxon>
        <taxon>Fungi</taxon>
        <taxon>Dikarya</taxon>
        <taxon>Ascomycota</taxon>
        <taxon>Saccharomycotina</taxon>
        <taxon>Pichiomycetes</taxon>
        <taxon>Pichiales</taxon>
        <taxon>Pichiaceae</taxon>
        <taxon>Ogataea</taxon>
        <taxon>Ogataea/Candida clade</taxon>
    </lineage>
</organism>
<dbReference type="OrthoDB" id="5953249at2759"/>
<dbReference type="InterPro" id="IPR012337">
    <property type="entry name" value="RNaseH-like_sf"/>
</dbReference>
<gene>
    <name evidence="2" type="ORF">CANARDRAFT_187802</name>
</gene>
<dbReference type="Pfam" id="PF21762">
    <property type="entry name" value="DEDDh_C"/>
    <property type="match status" value="1"/>
</dbReference>
<dbReference type="GO" id="GO:0005634">
    <property type="term" value="C:nucleus"/>
    <property type="evidence" value="ECO:0007669"/>
    <property type="project" value="TreeGrafter"/>
</dbReference>
<dbReference type="SMART" id="SM00479">
    <property type="entry name" value="EXOIII"/>
    <property type="match status" value="1"/>
</dbReference>
<evidence type="ECO:0000259" key="1">
    <source>
        <dbReference type="SMART" id="SM00479"/>
    </source>
</evidence>
<feature type="domain" description="Exonuclease" evidence="1">
    <location>
        <begin position="11"/>
        <end position="194"/>
    </location>
</feature>
<evidence type="ECO:0000313" key="2">
    <source>
        <dbReference type="EMBL" id="ODV87528.1"/>
    </source>
</evidence>
<protein>
    <recommendedName>
        <fullName evidence="1">Exonuclease domain-containing protein</fullName>
    </recommendedName>
</protein>
<reference evidence="3" key="1">
    <citation type="submission" date="2016-04" db="EMBL/GenBank/DDBJ databases">
        <title>Comparative genomics of biotechnologically important yeasts.</title>
        <authorList>
            <consortium name="DOE Joint Genome Institute"/>
            <person name="Riley R."/>
            <person name="Haridas S."/>
            <person name="Wolfe K.H."/>
            <person name="Lopes M.R."/>
            <person name="Hittinger C.T."/>
            <person name="Goker M."/>
            <person name="Salamov A."/>
            <person name="Wisecaver J."/>
            <person name="Long T.M."/>
            <person name="Aerts A.L."/>
            <person name="Barry K."/>
            <person name="Choi C."/>
            <person name="Clum A."/>
            <person name="Coughlan A.Y."/>
            <person name="Deshpande S."/>
            <person name="Douglass A.P."/>
            <person name="Hanson S.J."/>
            <person name="Klenk H.-P."/>
            <person name="Labutti K."/>
            <person name="Lapidus A."/>
            <person name="Lindquist E."/>
            <person name="Lipzen A."/>
            <person name="Meier-Kolthoff J.P."/>
            <person name="Ohm R.A."/>
            <person name="Otillar R.P."/>
            <person name="Pangilinan J."/>
            <person name="Peng Y."/>
            <person name="Rokas A."/>
            <person name="Rosa C.A."/>
            <person name="Scheuner C."/>
            <person name="Sibirny A.A."/>
            <person name="Slot J.C."/>
            <person name="Stielow J.B."/>
            <person name="Sun H."/>
            <person name="Kurtzman C.P."/>
            <person name="Blackwell M."/>
            <person name="Grigoriev I.V."/>
            <person name="Jeffries T.W."/>
        </authorList>
    </citation>
    <scope>NUCLEOTIDE SEQUENCE [LARGE SCALE GENOMIC DNA]</scope>
    <source>
        <strain evidence="3">NRRL YB-2248</strain>
    </source>
</reference>